<organism evidence="2 3">
    <name type="scientific">Panaeolus cyanescens</name>
    <dbReference type="NCBI Taxonomy" id="181874"/>
    <lineage>
        <taxon>Eukaryota</taxon>
        <taxon>Fungi</taxon>
        <taxon>Dikarya</taxon>
        <taxon>Basidiomycota</taxon>
        <taxon>Agaricomycotina</taxon>
        <taxon>Agaricomycetes</taxon>
        <taxon>Agaricomycetidae</taxon>
        <taxon>Agaricales</taxon>
        <taxon>Agaricineae</taxon>
        <taxon>Galeropsidaceae</taxon>
        <taxon>Panaeolus</taxon>
    </lineage>
</organism>
<dbReference type="GO" id="GO:1904462">
    <property type="term" value="P:ergosteryl 3-beta-D-glucoside catabolic process"/>
    <property type="evidence" value="ECO:0007669"/>
    <property type="project" value="TreeGrafter"/>
</dbReference>
<evidence type="ECO:0000313" key="2">
    <source>
        <dbReference type="EMBL" id="PPQ85879.1"/>
    </source>
</evidence>
<dbReference type="GO" id="GO:0050295">
    <property type="term" value="F:steryl-beta-glucosidase activity"/>
    <property type="evidence" value="ECO:0007669"/>
    <property type="project" value="TreeGrafter"/>
</dbReference>
<dbReference type="STRING" id="181874.A0A409X534"/>
<dbReference type="PANTHER" id="PTHR31308">
    <property type="match status" value="1"/>
</dbReference>
<accession>A0A409X534</accession>
<comment type="caution">
    <text evidence="2">The sequence shown here is derived from an EMBL/GenBank/DDBJ whole genome shotgun (WGS) entry which is preliminary data.</text>
</comment>
<dbReference type="EMBL" id="NHTK01004608">
    <property type="protein sequence ID" value="PPQ85879.1"/>
    <property type="molecule type" value="Genomic_DNA"/>
</dbReference>
<name>A0A409X534_9AGAR</name>
<evidence type="ECO:0000256" key="1">
    <source>
        <dbReference type="SAM" id="MobiDB-lite"/>
    </source>
</evidence>
<keyword evidence="3" id="KW-1185">Reference proteome</keyword>
<feature type="compositionally biased region" description="Low complexity" evidence="1">
    <location>
        <begin position="1"/>
        <end position="43"/>
    </location>
</feature>
<proteinExistence type="predicted"/>
<dbReference type="InterPro" id="IPR052066">
    <property type="entry name" value="Glycosphingolipid_Hydrolases"/>
</dbReference>
<dbReference type="SUPFAM" id="SSF51445">
    <property type="entry name" value="(Trans)glycosidases"/>
    <property type="match status" value="1"/>
</dbReference>
<dbReference type="InParanoid" id="A0A409X534"/>
<dbReference type="OrthoDB" id="9971853at2759"/>
<dbReference type="Gene3D" id="3.20.20.80">
    <property type="entry name" value="Glycosidases"/>
    <property type="match status" value="1"/>
</dbReference>
<gene>
    <name evidence="2" type="ORF">CVT24_006452</name>
</gene>
<dbReference type="PANTHER" id="PTHR31308:SF6">
    <property type="entry name" value="GLYCOSIDE HYDROLASE FAMILY 5 C-TERMINAL DOMAIN-CONTAINING PROTEIN"/>
    <property type="match status" value="1"/>
</dbReference>
<sequence>MTTKSTPSSSSSPTRAPSPSSSSSSSPSPSSSSSPFPTTSQPPILTIQGSFKCSKSNRTLLLRGINLSGSSKSPLSYPSHILSDFWESAQRGGESFIGQPLDIDDGSADVHLARLKGWGFNLLRFPVTWESLERMGP</sequence>
<protein>
    <recommendedName>
        <fullName evidence="4">Glycoside hydrolase family 5 domain-containing protein</fullName>
    </recommendedName>
</protein>
<dbReference type="Proteomes" id="UP000284842">
    <property type="component" value="Unassembled WGS sequence"/>
</dbReference>
<evidence type="ECO:0000313" key="3">
    <source>
        <dbReference type="Proteomes" id="UP000284842"/>
    </source>
</evidence>
<evidence type="ECO:0008006" key="4">
    <source>
        <dbReference type="Google" id="ProtNLM"/>
    </source>
</evidence>
<dbReference type="AlphaFoldDB" id="A0A409X534"/>
<dbReference type="InterPro" id="IPR017853">
    <property type="entry name" value="GH"/>
</dbReference>
<reference evidence="2 3" key="1">
    <citation type="journal article" date="2018" name="Evol. Lett.">
        <title>Horizontal gene cluster transfer increased hallucinogenic mushroom diversity.</title>
        <authorList>
            <person name="Reynolds H.T."/>
            <person name="Vijayakumar V."/>
            <person name="Gluck-Thaler E."/>
            <person name="Korotkin H.B."/>
            <person name="Matheny P.B."/>
            <person name="Slot J.C."/>
        </authorList>
    </citation>
    <scope>NUCLEOTIDE SEQUENCE [LARGE SCALE GENOMIC DNA]</scope>
    <source>
        <strain evidence="2 3">2629</strain>
    </source>
</reference>
<feature type="region of interest" description="Disordered" evidence="1">
    <location>
        <begin position="1"/>
        <end position="44"/>
    </location>
</feature>